<evidence type="ECO:0000313" key="2">
    <source>
        <dbReference type="Proteomes" id="UP000054018"/>
    </source>
</evidence>
<dbReference type="EMBL" id="KN833711">
    <property type="protein sequence ID" value="KIK25094.1"/>
    <property type="molecule type" value="Genomic_DNA"/>
</dbReference>
<accession>A0A0C9ZGH8</accession>
<dbReference type="Proteomes" id="UP000054018">
    <property type="component" value="Unassembled WGS sequence"/>
</dbReference>
<keyword evidence="2" id="KW-1185">Reference proteome</keyword>
<proteinExistence type="predicted"/>
<sequence length="60" mass="6538">MQYVTNTLAGLTELEEALEVLRSMVQGAGLIDGVSMERLGDASEDRLMLANGKQRWLEAG</sequence>
<dbReference type="AlphaFoldDB" id="A0A0C9ZGH8"/>
<reference evidence="2" key="2">
    <citation type="submission" date="2015-01" db="EMBL/GenBank/DDBJ databases">
        <title>Evolutionary Origins and Diversification of the Mycorrhizal Mutualists.</title>
        <authorList>
            <consortium name="DOE Joint Genome Institute"/>
            <consortium name="Mycorrhizal Genomics Consortium"/>
            <person name="Kohler A."/>
            <person name="Kuo A."/>
            <person name="Nagy L.G."/>
            <person name="Floudas D."/>
            <person name="Copeland A."/>
            <person name="Barry K.W."/>
            <person name="Cichocki N."/>
            <person name="Veneault-Fourrey C."/>
            <person name="LaButti K."/>
            <person name="Lindquist E.A."/>
            <person name="Lipzen A."/>
            <person name="Lundell T."/>
            <person name="Morin E."/>
            <person name="Murat C."/>
            <person name="Riley R."/>
            <person name="Ohm R."/>
            <person name="Sun H."/>
            <person name="Tunlid A."/>
            <person name="Henrissat B."/>
            <person name="Grigoriev I.V."/>
            <person name="Hibbett D.S."/>
            <person name="Martin F."/>
        </authorList>
    </citation>
    <scope>NUCLEOTIDE SEQUENCE [LARGE SCALE GENOMIC DNA]</scope>
    <source>
        <strain evidence="2">441</strain>
    </source>
</reference>
<name>A0A0C9ZGH8_9AGAM</name>
<dbReference type="HOGENOM" id="CLU_2942678_0_0_1"/>
<organism evidence="1 2">
    <name type="scientific">Pisolithus microcarpus 441</name>
    <dbReference type="NCBI Taxonomy" id="765257"/>
    <lineage>
        <taxon>Eukaryota</taxon>
        <taxon>Fungi</taxon>
        <taxon>Dikarya</taxon>
        <taxon>Basidiomycota</taxon>
        <taxon>Agaricomycotina</taxon>
        <taxon>Agaricomycetes</taxon>
        <taxon>Agaricomycetidae</taxon>
        <taxon>Boletales</taxon>
        <taxon>Sclerodermatineae</taxon>
        <taxon>Pisolithaceae</taxon>
        <taxon>Pisolithus</taxon>
    </lineage>
</organism>
<reference evidence="1 2" key="1">
    <citation type="submission" date="2014-04" db="EMBL/GenBank/DDBJ databases">
        <authorList>
            <consortium name="DOE Joint Genome Institute"/>
            <person name="Kuo A."/>
            <person name="Kohler A."/>
            <person name="Costa M.D."/>
            <person name="Nagy L.G."/>
            <person name="Floudas D."/>
            <person name="Copeland A."/>
            <person name="Barry K.W."/>
            <person name="Cichocki N."/>
            <person name="Veneault-Fourrey C."/>
            <person name="LaButti K."/>
            <person name="Lindquist E.A."/>
            <person name="Lipzen A."/>
            <person name="Lundell T."/>
            <person name="Morin E."/>
            <person name="Murat C."/>
            <person name="Sun H."/>
            <person name="Tunlid A."/>
            <person name="Henrissat B."/>
            <person name="Grigoriev I.V."/>
            <person name="Hibbett D.S."/>
            <person name="Martin F."/>
            <person name="Nordberg H.P."/>
            <person name="Cantor M.N."/>
            <person name="Hua S.X."/>
        </authorList>
    </citation>
    <scope>NUCLEOTIDE SEQUENCE [LARGE SCALE GENOMIC DNA]</scope>
    <source>
        <strain evidence="1 2">441</strain>
    </source>
</reference>
<gene>
    <name evidence="1" type="ORF">PISMIDRAFT_9869</name>
</gene>
<evidence type="ECO:0000313" key="1">
    <source>
        <dbReference type="EMBL" id="KIK25094.1"/>
    </source>
</evidence>
<protein>
    <submittedName>
        <fullName evidence="1">Uncharacterized protein</fullName>
    </submittedName>
</protein>